<dbReference type="Proteomes" id="UP000886785">
    <property type="component" value="Unassembled WGS sequence"/>
</dbReference>
<evidence type="ECO:0000313" key="1">
    <source>
        <dbReference type="EMBL" id="HIR56718.1"/>
    </source>
</evidence>
<gene>
    <name evidence="1" type="ORF">IAA54_03535</name>
</gene>
<name>A0A9D1DPN1_9FIRM</name>
<protein>
    <submittedName>
        <fullName evidence="1">Uncharacterized protein</fullName>
    </submittedName>
</protein>
<reference evidence="1" key="1">
    <citation type="submission" date="2020-10" db="EMBL/GenBank/DDBJ databases">
        <authorList>
            <person name="Gilroy R."/>
        </authorList>
    </citation>
    <scope>NUCLEOTIDE SEQUENCE</scope>
    <source>
        <strain evidence="1">ChiSjej1B19-7085</strain>
    </source>
</reference>
<sequence length="120" mass="13752">MLLKEEIPQNWQRARQDLAQIESGDLEQVTVWLSPKIQAVPFPEYYSAGQPKLLTRYGGISSETGGKWVRFYVPDSLDFSLDPNALYDENKSIEWNTDNAQQYQITYTVNLHMVLSAVPV</sequence>
<proteinExistence type="predicted"/>
<comment type="caution">
    <text evidence="1">The sequence shown here is derived from an EMBL/GenBank/DDBJ whole genome shotgun (WGS) entry which is preliminary data.</text>
</comment>
<organism evidence="1 2">
    <name type="scientific">Candidatus Gallacutalibacter pullicola</name>
    <dbReference type="NCBI Taxonomy" id="2840830"/>
    <lineage>
        <taxon>Bacteria</taxon>
        <taxon>Bacillati</taxon>
        <taxon>Bacillota</taxon>
        <taxon>Clostridia</taxon>
        <taxon>Eubacteriales</taxon>
        <taxon>Candidatus Gallacutalibacter</taxon>
    </lineage>
</organism>
<evidence type="ECO:0000313" key="2">
    <source>
        <dbReference type="Proteomes" id="UP000886785"/>
    </source>
</evidence>
<reference evidence="1" key="2">
    <citation type="journal article" date="2021" name="PeerJ">
        <title>Extensive microbial diversity within the chicken gut microbiome revealed by metagenomics and culture.</title>
        <authorList>
            <person name="Gilroy R."/>
            <person name="Ravi A."/>
            <person name="Getino M."/>
            <person name="Pursley I."/>
            <person name="Horton D.L."/>
            <person name="Alikhan N.F."/>
            <person name="Baker D."/>
            <person name="Gharbi K."/>
            <person name="Hall N."/>
            <person name="Watson M."/>
            <person name="Adriaenssens E.M."/>
            <person name="Foster-Nyarko E."/>
            <person name="Jarju S."/>
            <person name="Secka A."/>
            <person name="Antonio M."/>
            <person name="Oren A."/>
            <person name="Chaudhuri R.R."/>
            <person name="La Ragione R."/>
            <person name="Hildebrand F."/>
            <person name="Pallen M.J."/>
        </authorList>
    </citation>
    <scope>NUCLEOTIDE SEQUENCE</scope>
    <source>
        <strain evidence="1">ChiSjej1B19-7085</strain>
    </source>
</reference>
<dbReference type="EMBL" id="DVHF01000040">
    <property type="protein sequence ID" value="HIR56718.1"/>
    <property type="molecule type" value="Genomic_DNA"/>
</dbReference>
<dbReference type="AlphaFoldDB" id="A0A9D1DPN1"/>
<accession>A0A9D1DPN1</accession>